<protein>
    <submittedName>
        <fullName evidence="2">Uncharacterized protein</fullName>
    </submittedName>
</protein>
<keyword evidence="3" id="KW-1185">Reference proteome</keyword>
<sequence length="194" mass="20819">MRVSSVELSALFASWLGRAFVAYSSEYITKINLLAYTRVQLPGAAAGQAQRGRRVLSALAVVGRACLVLPAKLNAAGGLQLSALALWLGRAFIAYSSEYITKLNLLVYMRVFSCLGLLPTKIDATGGLRLSALSLWLGRAFIAYSSEYITNAKPLGLHARVQLPGAVGGQDQRGRRAAAQRALAVARPRVRCVQ</sequence>
<reference evidence="2 3" key="1">
    <citation type="journal article" date="2019" name="Commun. Biol.">
        <title>The bagworm genome reveals a unique fibroin gene that provides high tensile strength.</title>
        <authorList>
            <person name="Kono N."/>
            <person name="Nakamura H."/>
            <person name="Ohtoshi R."/>
            <person name="Tomita M."/>
            <person name="Numata K."/>
            <person name="Arakawa K."/>
        </authorList>
    </citation>
    <scope>NUCLEOTIDE SEQUENCE [LARGE SCALE GENOMIC DNA]</scope>
</reference>
<feature type="signal peptide" evidence="1">
    <location>
        <begin position="1"/>
        <end position="19"/>
    </location>
</feature>
<gene>
    <name evidence="2" type="ORF">EVAR_42720_1</name>
</gene>
<keyword evidence="1" id="KW-0732">Signal</keyword>
<comment type="caution">
    <text evidence="2">The sequence shown here is derived from an EMBL/GenBank/DDBJ whole genome shotgun (WGS) entry which is preliminary data.</text>
</comment>
<dbReference type="EMBL" id="BGZK01000853">
    <property type="protein sequence ID" value="GBP62906.1"/>
    <property type="molecule type" value="Genomic_DNA"/>
</dbReference>
<evidence type="ECO:0000256" key="1">
    <source>
        <dbReference type="SAM" id="SignalP"/>
    </source>
</evidence>
<evidence type="ECO:0000313" key="3">
    <source>
        <dbReference type="Proteomes" id="UP000299102"/>
    </source>
</evidence>
<feature type="chain" id="PRO_5020024100" evidence="1">
    <location>
        <begin position="20"/>
        <end position="194"/>
    </location>
</feature>
<organism evidence="2 3">
    <name type="scientific">Eumeta variegata</name>
    <name type="common">Bagworm moth</name>
    <name type="synonym">Eumeta japonica</name>
    <dbReference type="NCBI Taxonomy" id="151549"/>
    <lineage>
        <taxon>Eukaryota</taxon>
        <taxon>Metazoa</taxon>
        <taxon>Ecdysozoa</taxon>
        <taxon>Arthropoda</taxon>
        <taxon>Hexapoda</taxon>
        <taxon>Insecta</taxon>
        <taxon>Pterygota</taxon>
        <taxon>Neoptera</taxon>
        <taxon>Endopterygota</taxon>
        <taxon>Lepidoptera</taxon>
        <taxon>Glossata</taxon>
        <taxon>Ditrysia</taxon>
        <taxon>Tineoidea</taxon>
        <taxon>Psychidae</taxon>
        <taxon>Oiketicinae</taxon>
        <taxon>Eumeta</taxon>
    </lineage>
</organism>
<dbReference type="AlphaFoldDB" id="A0A4C1XG93"/>
<name>A0A4C1XG93_EUMVA</name>
<evidence type="ECO:0000313" key="2">
    <source>
        <dbReference type="EMBL" id="GBP62906.1"/>
    </source>
</evidence>
<dbReference type="Proteomes" id="UP000299102">
    <property type="component" value="Unassembled WGS sequence"/>
</dbReference>
<accession>A0A4C1XG93</accession>
<proteinExistence type="predicted"/>